<dbReference type="InterPro" id="IPR050518">
    <property type="entry name" value="Rpo3/RPB3_RNA_Pol_subunit"/>
</dbReference>
<dbReference type="PROSITE" id="PS00446">
    <property type="entry name" value="RNA_POL_D_30KD"/>
    <property type="match status" value="1"/>
</dbReference>
<reference evidence="6" key="2">
    <citation type="submission" date="2020-11" db="EMBL/GenBank/DDBJ databases">
        <authorList>
            <person name="Cecchin M."/>
            <person name="Marcolungo L."/>
            <person name="Rossato M."/>
            <person name="Girolomoni L."/>
            <person name="Cosentino E."/>
            <person name="Cuine S."/>
            <person name="Li-Beisson Y."/>
            <person name="Delledonne M."/>
            <person name="Ballottari M."/>
        </authorList>
    </citation>
    <scope>NUCLEOTIDE SEQUENCE</scope>
    <source>
        <strain evidence="6">211/11P</strain>
        <tissue evidence="6">Whole cell</tissue>
    </source>
</reference>
<dbReference type="Proteomes" id="UP001055712">
    <property type="component" value="Unassembled WGS sequence"/>
</dbReference>
<dbReference type="InterPro" id="IPR036603">
    <property type="entry name" value="RBP11-like"/>
</dbReference>
<evidence type="ECO:0000256" key="1">
    <source>
        <dbReference type="ARBA" id="ARBA00022478"/>
    </source>
</evidence>
<dbReference type="Gene3D" id="3.30.1360.10">
    <property type="entry name" value="RNA polymerase, RBP11-like subunit"/>
    <property type="match status" value="1"/>
</dbReference>
<evidence type="ECO:0000256" key="2">
    <source>
        <dbReference type="ARBA" id="ARBA00023163"/>
    </source>
</evidence>
<dbReference type="InterPro" id="IPR001514">
    <property type="entry name" value="DNA-dir_RNA_pol_30-40kDasu_CS"/>
</dbReference>
<dbReference type="GO" id="GO:0006366">
    <property type="term" value="P:transcription by RNA polymerase II"/>
    <property type="evidence" value="ECO:0007669"/>
    <property type="project" value="TreeGrafter"/>
</dbReference>
<evidence type="ECO:0000313" key="6">
    <source>
        <dbReference type="EMBL" id="KAI3427149.1"/>
    </source>
</evidence>
<dbReference type="GO" id="GO:0046983">
    <property type="term" value="F:protein dimerization activity"/>
    <property type="evidence" value="ECO:0007669"/>
    <property type="project" value="InterPro"/>
</dbReference>
<dbReference type="InterPro" id="IPR022842">
    <property type="entry name" value="RNAP_Rpo3/Rpb3/RPAC1"/>
</dbReference>
<dbReference type="Gene3D" id="2.170.120.12">
    <property type="entry name" value="DNA-directed RNA polymerase, insert domain"/>
    <property type="match status" value="1"/>
</dbReference>
<dbReference type="NCBIfam" id="NF001988">
    <property type="entry name" value="PRK00783.1"/>
    <property type="match status" value="1"/>
</dbReference>
<dbReference type="Pfam" id="PF01193">
    <property type="entry name" value="RNA_pol_L"/>
    <property type="match status" value="1"/>
</dbReference>
<evidence type="ECO:0000259" key="5">
    <source>
        <dbReference type="SMART" id="SM00662"/>
    </source>
</evidence>
<dbReference type="InterPro" id="IPR011263">
    <property type="entry name" value="DNA-dir_RNA_pol_RpoA/D/Rpb3"/>
</dbReference>
<evidence type="ECO:0000313" key="7">
    <source>
        <dbReference type="Proteomes" id="UP001055712"/>
    </source>
</evidence>
<dbReference type="SMART" id="SM00662">
    <property type="entry name" value="RPOLD"/>
    <property type="match status" value="1"/>
</dbReference>
<dbReference type="OrthoDB" id="270173at2759"/>
<dbReference type="SUPFAM" id="SSF56553">
    <property type="entry name" value="Insert subdomain of RNA polymerase alpha subunit"/>
    <property type="match status" value="1"/>
</dbReference>
<proteinExistence type="inferred from homology"/>
<dbReference type="GO" id="GO:0003677">
    <property type="term" value="F:DNA binding"/>
    <property type="evidence" value="ECO:0007669"/>
    <property type="project" value="InterPro"/>
</dbReference>
<name>A0A9D4TJH4_CHLVU</name>
<dbReference type="SUPFAM" id="SSF55257">
    <property type="entry name" value="RBP11-like subunits of RNA polymerase"/>
    <property type="match status" value="1"/>
</dbReference>
<organism evidence="6 7">
    <name type="scientific">Chlorella vulgaris</name>
    <name type="common">Green alga</name>
    <dbReference type="NCBI Taxonomy" id="3077"/>
    <lineage>
        <taxon>Eukaryota</taxon>
        <taxon>Viridiplantae</taxon>
        <taxon>Chlorophyta</taxon>
        <taxon>core chlorophytes</taxon>
        <taxon>Trebouxiophyceae</taxon>
        <taxon>Chlorellales</taxon>
        <taxon>Chlorellaceae</taxon>
        <taxon>Chlorella clade</taxon>
        <taxon>Chlorella</taxon>
    </lineage>
</organism>
<keyword evidence="1" id="KW-0240">DNA-directed RNA polymerase</keyword>
<comment type="caution">
    <text evidence="6">The sequence shown here is derived from an EMBL/GenBank/DDBJ whole genome shotgun (WGS) entry which is preliminary data.</text>
</comment>
<reference evidence="6" key="1">
    <citation type="journal article" date="2019" name="Plant J.">
        <title>Chlorella vulgaris genome assembly and annotation reveals the molecular basis for metabolic acclimation to high light conditions.</title>
        <authorList>
            <person name="Cecchin M."/>
            <person name="Marcolungo L."/>
            <person name="Rossato M."/>
            <person name="Girolomoni L."/>
            <person name="Cosentino E."/>
            <person name="Cuine S."/>
            <person name="Li-Beisson Y."/>
            <person name="Delledonne M."/>
            <person name="Ballottari M."/>
        </authorList>
    </citation>
    <scope>NUCLEOTIDE SEQUENCE</scope>
    <source>
        <strain evidence="6">211/11P</strain>
    </source>
</reference>
<dbReference type="GO" id="GO:0005665">
    <property type="term" value="C:RNA polymerase II, core complex"/>
    <property type="evidence" value="ECO:0007669"/>
    <property type="project" value="TreeGrafter"/>
</dbReference>
<dbReference type="AlphaFoldDB" id="A0A9D4TJH4"/>
<dbReference type="PANTHER" id="PTHR11800:SF2">
    <property type="entry name" value="DNA-DIRECTED RNA POLYMERASE II SUBUNIT RPB3"/>
    <property type="match status" value="1"/>
</dbReference>
<dbReference type="Pfam" id="PF01000">
    <property type="entry name" value="RNA_pol_A_bac"/>
    <property type="match status" value="1"/>
</dbReference>
<sequence>MALRGSQRREPQIELRKLTDDYCEFVLKNTDASMANALRRIILVEVPTIAIELVEFEANTTVLNDEFLAHRLGLMPLVSNVVHDMKSIYEAAEDDDFLDVHFALDVRCTSDDTISVSSKDLQLDPRHPDVHPVGYHDPHDKGVLLVKMRRNQELKLKAVARKGIGKDHAKWMPVATCVFQYMPEITINHALMDTLSDEQKEEWCAADSRKTFRLNKLTQRVEVANPELYQYDGDVLAKAEEMGKPGLVSIKQKQDTFIFRVEGTGVLKPEDIVVTACEVLAKKIRNLQAAVDEEGTIHDGNGQEDMQI</sequence>
<keyword evidence="7" id="KW-1185">Reference proteome</keyword>
<protein>
    <recommendedName>
        <fullName evidence="4">Plastid-encoded RNA polymerase subunit alpha</fullName>
    </recommendedName>
</protein>
<comment type="similarity">
    <text evidence="3">Belongs to the archaeal Rpo3/eukaryotic RPB3 RNA polymerase subunit family.</text>
</comment>
<gene>
    <name evidence="6" type="ORF">D9Q98_007086</name>
</gene>
<dbReference type="GO" id="GO:0003899">
    <property type="term" value="F:DNA-directed RNA polymerase activity"/>
    <property type="evidence" value="ECO:0007669"/>
    <property type="project" value="InterPro"/>
</dbReference>
<dbReference type="PANTHER" id="PTHR11800">
    <property type="entry name" value="DNA-DIRECTED RNA POLYMERASE"/>
    <property type="match status" value="1"/>
</dbReference>
<dbReference type="EMBL" id="SIDB01000010">
    <property type="protein sequence ID" value="KAI3427149.1"/>
    <property type="molecule type" value="Genomic_DNA"/>
</dbReference>
<evidence type="ECO:0000256" key="3">
    <source>
        <dbReference type="ARBA" id="ARBA00025804"/>
    </source>
</evidence>
<dbReference type="InterPro" id="IPR011262">
    <property type="entry name" value="DNA-dir_RNA_pol_insert"/>
</dbReference>
<feature type="domain" description="DNA-directed RNA polymerase RpoA/D/Rpb3-type" evidence="5">
    <location>
        <begin position="22"/>
        <end position="290"/>
    </location>
</feature>
<dbReference type="HAMAP" id="MF_00320">
    <property type="entry name" value="RNApol_arch_Rpo3"/>
    <property type="match status" value="1"/>
</dbReference>
<evidence type="ECO:0000256" key="4">
    <source>
        <dbReference type="ARBA" id="ARBA00031776"/>
    </source>
</evidence>
<keyword evidence="2" id="KW-0804">Transcription</keyword>
<accession>A0A9D4TJH4</accession>
<dbReference type="InterPro" id="IPR036643">
    <property type="entry name" value="RNApol_insert_sf"/>
</dbReference>